<evidence type="ECO:0000256" key="8">
    <source>
        <dbReference type="ARBA" id="ARBA00022833"/>
    </source>
</evidence>
<evidence type="ECO:0000256" key="2">
    <source>
        <dbReference type="ARBA" id="ARBA00010044"/>
    </source>
</evidence>
<dbReference type="Pfam" id="PF17862">
    <property type="entry name" value="AAA_lid_3"/>
    <property type="match status" value="1"/>
</dbReference>
<dbReference type="FunFam" id="3.40.50.300:FF:000001">
    <property type="entry name" value="ATP-dependent zinc metalloprotease FtsH"/>
    <property type="match status" value="1"/>
</dbReference>
<feature type="region of interest" description="Disordered" evidence="16">
    <location>
        <begin position="238"/>
        <end position="264"/>
    </location>
</feature>
<comment type="function">
    <text evidence="14">Acts as a processive, ATP-dependent zinc metallopeptidase for both cytoplasmic and membrane proteins. Plays a role in the quality control of integral membrane proteins.</text>
</comment>
<dbReference type="PANTHER" id="PTHR23076">
    <property type="entry name" value="METALLOPROTEASE M41 FTSH"/>
    <property type="match status" value="1"/>
</dbReference>
<dbReference type="HAMAP" id="MF_01458">
    <property type="entry name" value="FtsH"/>
    <property type="match status" value="1"/>
</dbReference>
<comment type="caution">
    <text evidence="14">Lacks conserved residue(s) required for the propagation of feature annotation.</text>
</comment>
<feature type="binding site" evidence="14">
    <location>
        <position position="625"/>
    </location>
    <ligand>
        <name>Zn(2+)</name>
        <dbReference type="ChEBI" id="CHEBI:29105"/>
        <note>catalytic</note>
    </ligand>
</feature>
<dbReference type="NCBIfam" id="TIGR01241">
    <property type="entry name" value="FtsH_fam"/>
    <property type="match status" value="1"/>
</dbReference>
<dbReference type="GO" id="GO:0008270">
    <property type="term" value="F:zinc ion binding"/>
    <property type="evidence" value="ECO:0007669"/>
    <property type="project" value="UniProtKB-UniRule"/>
</dbReference>
<comment type="cofactor">
    <cofactor evidence="14">
        <name>Zn(2+)</name>
        <dbReference type="ChEBI" id="CHEBI:29105"/>
    </cofactor>
    <text evidence="14">Binds 1 zinc ion per subunit.</text>
</comment>
<evidence type="ECO:0000256" key="13">
    <source>
        <dbReference type="ARBA" id="ARBA00061570"/>
    </source>
</evidence>
<dbReference type="InterPro" id="IPR003959">
    <property type="entry name" value="ATPase_AAA_core"/>
</dbReference>
<dbReference type="Pfam" id="PF01434">
    <property type="entry name" value="Peptidase_M41"/>
    <property type="match status" value="1"/>
</dbReference>
<keyword evidence="14" id="KW-1003">Cell membrane</keyword>
<feature type="binding site" evidence="14">
    <location>
        <position position="551"/>
    </location>
    <ligand>
        <name>Zn(2+)</name>
        <dbReference type="ChEBI" id="CHEBI:29105"/>
        <note>catalytic</note>
    </ligand>
</feature>
<comment type="subcellular location">
    <subcellularLocation>
        <location evidence="14">Cell membrane</location>
        <topology evidence="14">Multi-pass membrane protein</topology>
        <orientation evidence="14">Cytoplasmic side</orientation>
    </subcellularLocation>
    <subcellularLocation>
        <location evidence="1">Membrane</location>
    </subcellularLocation>
</comment>
<dbReference type="InterPro" id="IPR037219">
    <property type="entry name" value="Peptidase_M41-like"/>
</dbReference>
<dbReference type="Gene3D" id="3.40.50.300">
    <property type="entry name" value="P-loop containing nucleotide triphosphate hydrolases"/>
    <property type="match status" value="1"/>
</dbReference>
<comment type="similarity">
    <text evidence="2 14">In the C-terminal section; belongs to the peptidase M41 family.</text>
</comment>
<dbReference type="InterPro" id="IPR003960">
    <property type="entry name" value="ATPase_AAA_CS"/>
</dbReference>
<gene>
    <name evidence="14" type="primary">ftsH</name>
    <name evidence="18" type="ORF">Krac_6720</name>
</gene>
<evidence type="ECO:0000256" key="11">
    <source>
        <dbReference type="ARBA" id="ARBA00023049"/>
    </source>
</evidence>
<protein>
    <recommendedName>
        <fullName evidence="14">ATP-dependent zinc metalloprotease FtsH</fullName>
        <ecNumber evidence="14">3.4.24.-</ecNumber>
    </recommendedName>
</protein>
<keyword evidence="11 14" id="KW-0482">Metalloprotease</keyword>
<evidence type="ECO:0000259" key="17">
    <source>
        <dbReference type="SMART" id="SM00382"/>
    </source>
</evidence>
<feature type="binding site" evidence="14">
    <location>
        <position position="547"/>
    </location>
    <ligand>
        <name>Zn(2+)</name>
        <dbReference type="ChEBI" id="CHEBI:29105"/>
        <note>catalytic</note>
    </ligand>
</feature>
<keyword evidence="7 14" id="KW-0378">Hydrolase</keyword>
<dbReference type="GO" id="GO:0005524">
    <property type="term" value="F:ATP binding"/>
    <property type="evidence" value="ECO:0007669"/>
    <property type="project" value="UniProtKB-UniRule"/>
</dbReference>
<dbReference type="AlphaFoldDB" id="D6TNW2"/>
<name>D6TNW2_KTERA</name>
<keyword evidence="4 14" id="KW-0812">Transmembrane</keyword>
<dbReference type="PROSITE" id="PS00674">
    <property type="entry name" value="AAA"/>
    <property type="match status" value="1"/>
</dbReference>
<dbReference type="InterPro" id="IPR027417">
    <property type="entry name" value="P-loop_NTPase"/>
</dbReference>
<dbReference type="Gene3D" id="1.20.58.760">
    <property type="entry name" value="Peptidase M41"/>
    <property type="match status" value="1"/>
</dbReference>
<feature type="active site" evidence="14">
    <location>
        <position position="548"/>
    </location>
</feature>
<dbReference type="STRING" id="485913.Krac_6720"/>
<dbReference type="Gene3D" id="1.10.8.60">
    <property type="match status" value="1"/>
</dbReference>
<evidence type="ECO:0000256" key="9">
    <source>
        <dbReference type="ARBA" id="ARBA00022840"/>
    </source>
</evidence>
<dbReference type="Proteomes" id="UP000004508">
    <property type="component" value="Unassembled WGS sequence"/>
</dbReference>
<sequence>MDDKAGRHNKLSENTRQWQRRIEHFGRRLRRLLLEERSVLCTGVLIVLLLGLLYIVASQLQPPTPTNTTPANETALSYSDFVKQVEVGHVWAVNIRGNEMSALLNQPLLASTLPAAPTTAEVAAEQKSQDIQDWNRYIGTGNSPGGKILDTERAVHTQMPVNGDEQLMALLLSKQVQVRTIPVAQTADWLVYLWRFLPFLIGALVILSYTMMRNRPSLEKTIDERITQMGKNRVRRFERAKEVPRSGHEPREARKEQSRDPINVTGGEAVAKARVARIAEENRVTFADVAGIDEVRSELEEIVEFLRRPERYNRLGARIPRGALLVGPPGTGKTLLARAVAGEAQVPFFSMSASEFVEMFVGVGASRVRDLFNQARQASPSVIFIDEIDAVGRKRSMRMSGNDERDQTLNQLLVELDGFDARHAVVVLAATNRADILDSALLRPGRFDRRIMVSPPDRVGREAILRVHTRNTPLDADVSLERIARITTGMTGADLANLVNEAALSAARRNLPCVPHPCFEEALARVQLGALRPLVMNERERRIIAIHEGGHALVAHYLPEGDVVNRVTILPRGQSLGVTHFMSEEDRYNYSREYLIAKIAVGLGGRVAEELTFGEQHVTTGAENDFQVVTDLARKMVTRWGMSKQLGLVFADYQAGEGAYGLNMRHRADLHSRDLALNAHGEPVLQGGALPPALPMANVESSPATASVGLSLNALVDAEVLSILAEGRAVASHILTEHHAQLQHLAATLMEEEALDRTQFEALIGAKPHA</sequence>
<evidence type="ECO:0000256" key="1">
    <source>
        <dbReference type="ARBA" id="ARBA00004370"/>
    </source>
</evidence>
<evidence type="ECO:0000256" key="4">
    <source>
        <dbReference type="ARBA" id="ARBA00022692"/>
    </source>
</evidence>
<evidence type="ECO:0000313" key="19">
    <source>
        <dbReference type="Proteomes" id="UP000004508"/>
    </source>
</evidence>
<evidence type="ECO:0000256" key="15">
    <source>
        <dbReference type="RuleBase" id="RU003651"/>
    </source>
</evidence>
<evidence type="ECO:0000256" key="6">
    <source>
        <dbReference type="ARBA" id="ARBA00022741"/>
    </source>
</evidence>
<dbReference type="GO" id="GO:0005886">
    <property type="term" value="C:plasma membrane"/>
    <property type="evidence" value="ECO:0007669"/>
    <property type="project" value="UniProtKB-SubCell"/>
</dbReference>
<dbReference type="CDD" id="cd19501">
    <property type="entry name" value="RecA-like_FtsH"/>
    <property type="match status" value="1"/>
</dbReference>
<dbReference type="SMART" id="SM00382">
    <property type="entry name" value="AAA"/>
    <property type="match status" value="1"/>
</dbReference>
<dbReference type="Gene3D" id="3.30.720.210">
    <property type="match status" value="1"/>
</dbReference>
<dbReference type="GO" id="GO:0004222">
    <property type="term" value="F:metalloendopeptidase activity"/>
    <property type="evidence" value="ECO:0007669"/>
    <property type="project" value="InterPro"/>
</dbReference>
<evidence type="ECO:0000256" key="5">
    <source>
        <dbReference type="ARBA" id="ARBA00022723"/>
    </source>
</evidence>
<dbReference type="OrthoDB" id="9809379at2"/>
<keyword evidence="8 14" id="KW-0862">Zinc</keyword>
<organism evidence="18 19">
    <name type="scientific">Ktedonobacter racemifer DSM 44963</name>
    <dbReference type="NCBI Taxonomy" id="485913"/>
    <lineage>
        <taxon>Bacteria</taxon>
        <taxon>Bacillati</taxon>
        <taxon>Chloroflexota</taxon>
        <taxon>Ktedonobacteria</taxon>
        <taxon>Ktedonobacterales</taxon>
        <taxon>Ktedonobacteraceae</taxon>
        <taxon>Ktedonobacter</taxon>
    </lineage>
</organism>
<dbReference type="EMBL" id="ADVG01000002">
    <property type="protein sequence ID" value="EFH85498.1"/>
    <property type="molecule type" value="Genomic_DNA"/>
</dbReference>
<dbReference type="Pfam" id="PF00004">
    <property type="entry name" value="AAA"/>
    <property type="match status" value="1"/>
</dbReference>
<dbReference type="InterPro" id="IPR003593">
    <property type="entry name" value="AAA+_ATPase"/>
</dbReference>
<dbReference type="GO" id="GO:0006508">
    <property type="term" value="P:proteolysis"/>
    <property type="evidence" value="ECO:0007669"/>
    <property type="project" value="UniProtKB-KW"/>
</dbReference>
<feature type="binding site" evidence="14">
    <location>
        <begin position="327"/>
        <end position="334"/>
    </location>
    <ligand>
        <name>ATP</name>
        <dbReference type="ChEBI" id="CHEBI:30616"/>
    </ligand>
</feature>
<evidence type="ECO:0000313" key="18">
    <source>
        <dbReference type="EMBL" id="EFH85498.1"/>
    </source>
</evidence>
<keyword evidence="12 14" id="KW-0472">Membrane</keyword>
<evidence type="ECO:0000256" key="3">
    <source>
        <dbReference type="ARBA" id="ARBA00022670"/>
    </source>
</evidence>
<dbReference type="GO" id="GO:0016887">
    <property type="term" value="F:ATP hydrolysis activity"/>
    <property type="evidence" value="ECO:0007669"/>
    <property type="project" value="UniProtKB-UniRule"/>
</dbReference>
<feature type="compositionally biased region" description="Basic and acidic residues" evidence="16">
    <location>
        <begin position="238"/>
        <end position="259"/>
    </location>
</feature>
<comment type="similarity">
    <text evidence="15">Belongs to the AAA ATPase family.</text>
</comment>
<evidence type="ECO:0000256" key="7">
    <source>
        <dbReference type="ARBA" id="ARBA00022801"/>
    </source>
</evidence>
<comment type="subunit">
    <text evidence="14">Homohexamer.</text>
</comment>
<comment type="caution">
    <text evidence="18">The sequence shown here is derived from an EMBL/GenBank/DDBJ whole genome shotgun (WGS) entry which is preliminary data.</text>
</comment>
<comment type="similarity">
    <text evidence="13 14">In the central section; belongs to the AAA ATPase family.</text>
</comment>
<keyword evidence="5 14" id="KW-0479">Metal-binding</keyword>
<evidence type="ECO:0000256" key="16">
    <source>
        <dbReference type="SAM" id="MobiDB-lite"/>
    </source>
</evidence>
<dbReference type="eggNOG" id="COG0465">
    <property type="taxonomic scope" value="Bacteria"/>
</dbReference>
<dbReference type="SUPFAM" id="SSF140990">
    <property type="entry name" value="FtsH protease domain-like"/>
    <property type="match status" value="2"/>
</dbReference>
<feature type="transmembrane region" description="Helical" evidence="14">
    <location>
        <begin position="38"/>
        <end position="57"/>
    </location>
</feature>
<evidence type="ECO:0000256" key="10">
    <source>
        <dbReference type="ARBA" id="ARBA00022989"/>
    </source>
</evidence>
<accession>D6TNW2</accession>
<proteinExistence type="inferred from homology"/>
<dbReference type="SUPFAM" id="SSF52540">
    <property type="entry name" value="P-loop containing nucleoside triphosphate hydrolases"/>
    <property type="match status" value="1"/>
</dbReference>
<dbReference type="InterPro" id="IPR000642">
    <property type="entry name" value="Peptidase_M41"/>
</dbReference>
<dbReference type="PANTHER" id="PTHR23076:SF97">
    <property type="entry name" value="ATP-DEPENDENT ZINC METALLOPROTEASE YME1L1"/>
    <property type="match status" value="1"/>
</dbReference>
<dbReference type="EC" id="3.4.24.-" evidence="14"/>
<dbReference type="GO" id="GO:0030163">
    <property type="term" value="P:protein catabolic process"/>
    <property type="evidence" value="ECO:0007669"/>
    <property type="project" value="UniProtKB-UniRule"/>
</dbReference>
<dbReference type="InterPro" id="IPR041569">
    <property type="entry name" value="AAA_lid_3"/>
</dbReference>
<keyword evidence="10 14" id="KW-1133">Transmembrane helix</keyword>
<reference evidence="18 19" key="1">
    <citation type="journal article" date="2011" name="Stand. Genomic Sci.">
        <title>Non-contiguous finished genome sequence and contextual data of the filamentous soil bacterium Ktedonobacter racemifer type strain (SOSP1-21).</title>
        <authorList>
            <person name="Chang Y.J."/>
            <person name="Land M."/>
            <person name="Hauser L."/>
            <person name="Chertkov O."/>
            <person name="Del Rio T.G."/>
            <person name="Nolan M."/>
            <person name="Copeland A."/>
            <person name="Tice H."/>
            <person name="Cheng J.F."/>
            <person name="Lucas S."/>
            <person name="Han C."/>
            <person name="Goodwin L."/>
            <person name="Pitluck S."/>
            <person name="Ivanova N."/>
            <person name="Ovchinikova G."/>
            <person name="Pati A."/>
            <person name="Chen A."/>
            <person name="Palaniappan K."/>
            <person name="Mavromatis K."/>
            <person name="Liolios K."/>
            <person name="Brettin T."/>
            <person name="Fiebig A."/>
            <person name="Rohde M."/>
            <person name="Abt B."/>
            <person name="Goker M."/>
            <person name="Detter J.C."/>
            <person name="Woyke T."/>
            <person name="Bristow J."/>
            <person name="Eisen J.A."/>
            <person name="Markowitz V."/>
            <person name="Hugenholtz P."/>
            <person name="Kyrpides N.C."/>
            <person name="Klenk H.P."/>
            <person name="Lapidus A."/>
        </authorList>
    </citation>
    <scope>NUCLEOTIDE SEQUENCE [LARGE SCALE GENOMIC DNA]</scope>
    <source>
        <strain evidence="19">DSM 44963</strain>
    </source>
</reference>
<keyword evidence="19" id="KW-1185">Reference proteome</keyword>
<keyword evidence="9 14" id="KW-0067">ATP-binding</keyword>
<keyword evidence="3 14" id="KW-0645">Protease</keyword>
<keyword evidence="6 14" id="KW-0547">Nucleotide-binding</keyword>
<evidence type="ECO:0000256" key="12">
    <source>
        <dbReference type="ARBA" id="ARBA00023136"/>
    </source>
</evidence>
<dbReference type="GO" id="GO:0004176">
    <property type="term" value="F:ATP-dependent peptidase activity"/>
    <property type="evidence" value="ECO:0007669"/>
    <property type="project" value="InterPro"/>
</dbReference>
<dbReference type="FunFam" id="1.10.8.60:FF:000001">
    <property type="entry name" value="ATP-dependent zinc metalloprotease FtsH"/>
    <property type="match status" value="1"/>
</dbReference>
<dbReference type="InterPro" id="IPR005936">
    <property type="entry name" value="FtsH"/>
</dbReference>
<feature type="domain" description="AAA+ ATPase" evidence="17">
    <location>
        <begin position="319"/>
        <end position="457"/>
    </location>
</feature>
<dbReference type="InParanoid" id="D6TNW2"/>
<evidence type="ECO:0000256" key="14">
    <source>
        <dbReference type="HAMAP-Rule" id="MF_01458"/>
    </source>
</evidence>
<dbReference type="RefSeq" id="WP_007909063.1">
    <property type="nucleotide sequence ID" value="NZ_ADVG01000002.1"/>
</dbReference>